<name>A0A0L0BUX8_LUCCU</name>
<reference evidence="2 3" key="1">
    <citation type="journal article" date="2015" name="Nat. Commun.">
        <title>Lucilia cuprina genome unlocks parasitic fly biology to underpin future interventions.</title>
        <authorList>
            <person name="Anstead C.A."/>
            <person name="Korhonen P.K."/>
            <person name="Young N.D."/>
            <person name="Hall R.S."/>
            <person name="Jex A.R."/>
            <person name="Murali S.C."/>
            <person name="Hughes D.S."/>
            <person name="Lee S.F."/>
            <person name="Perry T."/>
            <person name="Stroehlein A.J."/>
            <person name="Ansell B.R."/>
            <person name="Breugelmans B."/>
            <person name="Hofmann A."/>
            <person name="Qu J."/>
            <person name="Dugan S."/>
            <person name="Lee S.L."/>
            <person name="Chao H."/>
            <person name="Dinh H."/>
            <person name="Han Y."/>
            <person name="Doddapaneni H.V."/>
            <person name="Worley K.C."/>
            <person name="Muzny D.M."/>
            <person name="Ioannidis P."/>
            <person name="Waterhouse R.M."/>
            <person name="Zdobnov E.M."/>
            <person name="James P.J."/>
            <person name="Bagnall N.H."/>
            <person name="Kotze A.C."/>
            <person name="Gibbs R.A."/>
            <person name="Richards S."/>
            <person name="Batterham P."/>
            <person name="Gasser R.B."/>
        </authorList>
    </citation>
    <scope>NUCLEOTIDE SEQUENCE [LARGE SCALE GENOMIC DNA]</scope>
    <source>
        <strain evidence="2 3">LS</strain>
        <tissue evidence="2">Full body</tissue>
    </source>
</reference>
<organism evidence="2 3">
    <name type="scientific">Lucilia cuprina</name>
    <name type="common">Green bottle fly</name>
    <name type="synonym">Australian sheep blowfly</name>
    <dbReference type="NCBI Taxonomy" id="7375"/>
    <lineage>
        <taxon>Eukaryota</taxon>
        <taxon>Metazoa</taxon>
        <taxon>Ecdysozoa</taxon>
        <taxon>Arthropoda</taxon>
        <taxon>Hexapoda</taxon>
        <taxon>Insecta</taxon>
        <taxon>Pterygota</taxon>
        <taxon>Neoptera</taxon>
        <taxon>Endopterygota</taxon>
        <taxon>Diptera</taxon>
        <taxon>Brachycera</taxon>
        <taxon>Muscomorpha</taxon>
        <taxon>Oestroidea</taxon>
        <taxon>Calliphoridae</taxon>
        <taxon>Luciliinae</taxon>
        <taxon>Lucilia</taxon>
    </lineage>
</organism>
<dbReference type="EMBL" id="JRES01001422">
    <property type="protein sequence ID" value="KNC23029.1"/>
    <property type="molecule type" value="Genomic_DNA"/>
</dbReference>
<evidence type="ECO:0000256" key="1">
    <source>
        <dbReference type="SAM" id="Phobius"/>
    </source>
</evidence>
<keyword evidence="3" id="KW-1185">Reference proteome</keyword>
<comment type="caution">
    <text evidence="2">The sequence shown here is derived from an EMBL/GenBank/DDBJ whole genome shotgun (WGS) entry which is preliminary data.</text>
</comment>
<proteinExistence type="predicted"/>
<feature type="transmembrane region" description="Helical" evidence="1">
    <location>
        <begin position="6"/>
        <end position="30"/>
    </location>
</feature>
<dbReference type="AlphaFoldDB" id="A0A0L0BUX8"/>
<keyword evidence="1" id="KW-1133">Transmembrane helix</keyword>
<keyword evidence="1" id="KW-0812">Transmembrane</keyword>
<evidence type="ECO:0000313" key="3">
    <source>
        <dbReference type="Proteomes" id="UP000037069"/>
    </source>
</evidence>
<sequence length="58" mass="6470">MNILRINGFLPLLVIIGFMATIMVAKGYFLKREQPGLMMRRQLGDIPAPPDLPHPPGL</sequence>
<accession>A0A0L0BUX8</accession>
<gene>
    <name evidence="2" type="ORF">FF38_12181</name>
</gene>
<protein>
    <submittedName>
        <fullName evidence="2">Uncharacterized protein</fullName>
    </submittedName>
</protein>
<evidence type="ECO:0000313" key="2">
    <source>
        <dbReference type="EMBL" id="KNC23029.1"/>
    </source>
</evidence>
<dbReference type="Proteomes" id="UP000037069">
    <property type="component" value="Unassembled WGS sequence"/>
</dbReference>
<keyword evidence="1" id="KW-0472">Membrane</keyword>